<name>W1IU87_9GAMM</name>
<sequence>MARLKLFVICLIGQKRSNGVRRNAQSNNLWAVSCSLLDCGKSVLIYYRVSNKECCI</sequence>
<accession>W1IU87</accession>
<comment type="caution">
    <text evidence="1">The sequence shown here is derived from an EMBL/GenBank/DDBJ whole genome shotgun (WGS) entry which is preliminary data.</text>
</comment>
<reference evidence="1" key="1">
    <citation type="submission" date="2013-11" db="EMBL/GenBank/DDBJ databases">
        <title>Draft genome sequence and annotation of the entomopathogenic bacteria, Xenorhabdus cabanillasi strain JM26 and Xenorhabdus szentirmai strain DSM 16338.</title>
        <authorList>
            <person name="Gualtieri M."/>
            <person name="Ogier J.C."/>
            <person name="Pages S."/>
            <person name="Givaudan A."/>
            <person name="Gaudriault S."/>
        </authorList>
    </citation>
    <scope>NUCLEOTIDE SEQUENCE [LARGE SCALE GENOMIC DNA]</scope>
    <source>
        <strain evidence="1">DSM 16338</strain>
    </source>
</reference>
<organism evidence="1 2">
    <name type="scientific">Xenorhabdus szentirmaii DSM 16338</name>
    <dbReference type="NCBI Taxonomy" id="1427518"/>
    <lineage>
        <taxon>Bacteria</taxon>
        <taxon>Pseudomonadati</taxon>
        <taxon>Pseudomonadota</taxon>
        <taxon>Gammaproteobacteria</taxon>
        <taxon>Enterobacterales</taxon>
        <taxon>Morganellaceae</taxon>
        <taxon>Xenorhabdus</taxon>
    </lineage>
</organism>
<dbReference type="STRING" id="1427518.XSR1_180038"/>
<proteinExistence type="predicted"/>
<dbReference type="PROSITE" id="PS51257">
    <property type="entry name" value="PROKAR_LIPOPROTEIN"/>
    <property type="match status" value="1"/>
</dbReference>
<evidence type="ECO:0000313" key="1">
    <source>
        <dbReference type="EMBL" id="CDL81999.1"/>
    </source>
</evidence>
<evidence type="ECO:0000313" key="2">
    <source>
        <dbReference type="Proteomes" id="UP000019202"/>
    </source>
</evidence>
<gene>
    <name evidence="1" type="ORF">XSR1_180038</name>
</gene>
<dbReference type="Proteomes" id="UP000019202">
    <property type="component" value="Unassembled WGS sequence"/>
</dbReference>
<protein>
    <submittedName>
        <fullName evidence="1">Uncharacterized protein</fullName>
    </submittedName>
</protein>
<dbReference type="AlphaFoldDB" id="W1IU87"/>
<dbReference type="EMBL" id="CBXF010000075">
    <property type="protein sequence ID" value="CDL81999.1"/>
    <property type="molecule type" value="Genomic_DNA"/>
</dbReference>
<keyword evidence="2" id="KW-1185">Reference proteome</keyword>